<feature type="domain" description="SnoaL-like" evidence="2">
    <location>
        <begin position="64"/>
        <end position="190"/>
    </location>
</feature>
<gene>
    <name evidence="3" type="ORF">UFOPK1358_00533</name>
</gene>
<feature type="compositionally biased region" description="Polar residues" evidence="1">
    <location>
        <begin position="48"/>
        <end position="62"/>
    </location>
</feature>
<proteinExistence type="predicted"/>
<evidence type="ECO:0000256" key="1">
    <source>
        <dbReference type="SAM" id="MobiDB-lite"/>
    </source>
</evidence>
<organism evidence="3">
    <name type="scientific">freshwater metagenome</name>
    <dbReference type="NCBI Taxonomy" id="449393"/>
    <lineage>
        <taxon>unclassified sequences</taxon>
        <taxon>metagenomes</taxon>
        <taxon>ecological metagenomes</taxon>
    </lineage>
</organism>
<reference evidence="3" key="1">
    <citation type="submission" date="2020-05" db="EMBL/GenBank/DDBJ databases">
        <authorList>
            <person name="Chiriac C."/>
            <person name="Salcher M."/>
            <person name="Ghai R."/>
            <person name="Kavagutti S V."/>
        </authorList>
    </citation>
    <scope>NUCLEOTIDE SEQUENCE</scope>
</reference>
<evidence type="ECO:0000259" key="2">
    <source>
        <dbReference type="Pfam" id="PF13577"/>
    </source>
</evidence>
<feature type="region of interest" description="Disordered" evidence="1">
    <location>
        <begin position="1"/>
        <end position="21"/>
    </location>
</feature>
<dbReference type="Gene3D" id="3.10.450.50">
    <property type="match status" value="1"/>
</dbReference>
<name>A0A6J6B436_9ZZZZ</name>
<protein>
    <submittedName>
        <fullName evidence="3">Unannotated protein</fullName>
    </submittedName>
</protein>
<accession>A0A6J6B436</accession>
<dbReference type="CDD" id="cd00531">
    <property type="entry name" value="NTF2_like"/>
    <property type="match status" value="1"/>
</dbReference>
<dbReference type="Pfam" id="PF13577">
    <property type="entry name" value="SnoaL_4"/>
    <property type="match status" value="1"/>
</dbReference>
<dbReference type="InterPro" id="IPR037401">
    <property type="entry name" value="SnoaL-like"/>
</dbReference>
<sequence>MILLAQTAGGEPSSAGPTDGRVAGVVETCWHRAMTSPIEPPSHPLSATEGTTQPTEGATQATVSAEDRAAATELLARYGEAIDAGDFEGLAELLSDAELLDESGNRIAQGKAEILALYSAMTLRHADGTPLTAHVITNVIVESAGTDTLQMRSRFTVFQATDSLPLQAVVVGRYRDTLTRLQGEWRFTQRVMMPQAWGDVSEHLSFDPR</sequence>
<dbReference type="InterPro" id="IPR032710">
    <property type="entry name" value="NTF2-like_dom_sf"/>
</dbReference>
<dbReference type="AlphaFoldDB" id="A0A6J6B436"/>
<dbReference type="SUPFAM" id="SSF54427">
    <property type="entry name" value="NTF2-like"/>
    <property type="match status" value="1"/>
</dbReference>
<dbReference type="EMBL" id="CAEZSF010000034">
    <property type="protein sequence ID" value="CAB4533083.1"/>
    <property type="molecule type" value="Genomic_DNA"/>
</dbReference>
<evidence type="ECO:0000313" key="3">
    <source>
        <dbReference type="EMBL" id="CAB4533083.1"/>
    </source>
</evidence>
<feature type="region of interest" description="Disordered" evidence="1">
    <location>
        <begin position="35"/>
        <end position="62"/>
    </location>
</feature>